<gene>
    <name evidence="2" type="ORF">CGCSCA2_v012434</name>
</gene>
<evidence type="ECO:0000256" key="1">
    <source>
        <dbReference type="SAM" id="MobiDB-lite"/>
    </source>
</evidence>
<feature type="compositionally biased region" description="Polar residues" evidence="1">
    <location>
        <begin position="106"/>
        <end position="116"/>
    </location>
</feature>
<dbReference type="EMBL" id="QPMT01000055">
    <property type="protein sequence ID" value="KAF4848188.1"/>
    <property type="molecule type" value="Genomic_DNA"/>
</dbReference>
<accession>A0A9P5BQ14</accession>
<dbReference type="Proteomes" id="UP000711996">
    <property type="component" value="Unassembled WGS sequence"/>
</dbReference>
<feature type="region of interest" description="Disordered" evidence="1">
    <location>
        <begin position="240"/>
        <end position="309"/>
    </location>
</feature>
<feature type="region of interest" description="Disordered" evidence="1">
    <location>
        <begin position="139"/>
        <end position="158"/>
    </location>
</feature>
<keyword evidence="3" id="KW-1185">Reference proteome</keyword>
<organism evidence="2 3">
    <name type="scientific">Colletotrichum siamense</name>
    <name type="common">Anthracnose fungus</name>
    <dbReference type="NCBI Taxonomy" id="690259"/>
    <lineage>
        <taxon>Eukaryota</taxon>
        <taxon>Fungi</taxon>
        <taxon>Dikarya</taxon>
        <taxon>Ascomycota</taxon>
        <taxon>Pezizomycotina</taxon>
        <taxon>Sordariomycetes</taxon>
        <taxon>Hypocreomycetidae</taxon>
        <taxon>Glomerellales</taxon>
        <taxon>Glomerellaceae</taxon>
        <taxon>Colletotrichum</taxon>
        <taxon>Colletotrichum gloeosporioides species complex</taxon>
    </lineage>
</organism>
<evidence type="ECO:0000313" key="3">
    <source>
        <dbReference type="Proteomes" id="UP000711996"/>
    </source>
</evidence>
<sequence>MSMSSVSMLSASTSTVDNHKLHVLAYAALMPQEEKARAAEVVAAAETLFSFNKSPDFCKPFWETTIKPSTAKENAPKNANGRTPLPLAPSERRLQSSKPAAMSETAMKSSAASQDAFQPEQAAEPKRETKLETAPAYAAVPQNTPQAPSQEGTEPALKQAPNKMQCLCTKCMDSSMGQGKQQTKATWAEHSRAEKRHNEGRPAKIKCSRCTTLNKPCMVDDTGASCAACTWVKEKCCRDGAKSNRHRSGGDGTHPKKSPKLPVADAVVTKQAKRKASEPIEGPKKAQKLADGGRNIFAEDAKAEPEESSFSSYTAKATYGENNIPVVGAPPNPCRWMAVNS</sequence>
<feature type="compositionally biased region" description="Basic and acidic residues" evidence="1">
    <location>
        <begin position="275"/>
        <end position="284"/>
    </location>
</feature>
<proteinExistence type="predicted"/>
<feature type="compositionally biased region" description="Polar residues" evidence="1">
    <location>
        <begin position="141"/>
        <end position="152"/>
    </location>
</feature>
<name>A0A9P5BQ14_COLSI</name>
<protein>
    <submittedName>
        <fullName evidence="2">Uncharacterized protein</fullName>
    </submittedName>
</protein>
<feature type="region of interest" description="Disordered" evidence="1">
    <location>
        <begin position="68"/>
        <end position="131"/>
    </location>
</feature>
<reference evidence="2" key="1">
    <citation type="submission" date="2019-06" db="EMBL/GenBank/DDBJ databases">
        <authorList>
            <person name="Gan P."/>
            <person name="Shirasu K."/>
        </authorList>
    </citation>
    <scope>NUCLEOTIDE SEQUENCE [LARGE SCALE GENOMIC DNA]</scope>
    <source>
        <strain evidence="2">CAD2</strain>
    </source>
</reference>
<evidence type="ECO:0000313" key="2">
    <source>
        <dbReference type="EMBL" id="KAF4848188.1"/>
    </source>
</evidence>
<dbReference type="AlphaFoldDB" id="A0A9P5BQ14"/>
<comment type="caution">
    <text evidence="2">The sequence shown here is derived from an EMBL/GenBank/DDBJ whole genome shotgun (WGS) entry which is preliminary data.</text>
</comment>
<dbReference type="OrthoDB" id="4824877at2759"/>